<dbReference type="InterPro" id="IPR024961">
    <property type="entry name" value="T2SS_GspC_N"/>
</dbReference>
<keyword evidence="7 10" id="KW-1133">Transmembrane helix</keyword>
<evidence type="ECO:0000256" key="8">
    <source>
        <dbReference type="ARBA" id="ARBA00023136"/>
    </source>
</evidence>
<keyword evidence="2" id="KW-0813">Transport</keyword>
<dbReference type="STRING" id="1348774.AB433_12925"/>
<dbReference type="SMART" id="SM00228">
    <property type="entry name" value="PDZ"/>
    <property type="match status" value="1"/>
</dbReference>
<dbReference type="Pfam" id="PF11356">
    <property type="entry name" value="T2SSC"/>
    <property type="match status" value="1"/>
</dbReference>
<name>A0A0G3XKQ8_9SPHN</name>
<feature type="transmembrane region" description="Helical" evidence="10">
    <location>
        <begin position="21"/>
        <end position="42"/>
    </location>
</feature>
<dbReference type="EMBL" id="CP011770">
    <property type="protein sequence ID" value="AKM11822.1"/>
    <property type="molecule type" value="Genomic_DNA"/>
</dbReference>
<evidence type="ECO:0000256" key="5">
    <source>
        <dbReference type="ARBA" id="ARBA00022692"/>
    </source>
</evidence>
<gene>
    <name evidence="11" type="ORF">AB433_12925</name>
</gene>
<keyword evidence="8 10" id="KW-0472">Membrane</keyword>
<dbReference type="KEGG" id="cna:AB433_12925"/>
<proteinExistence type="predicted"/>
<dbReference type="PROSITE" id="PS50106">
    <property type="entry name" value="PDZ"/>
    <property type="match status" value="1"/>
</dbReference>
<keyword evidence="12" id="KW-1185">Reference proteome</keyword>
<evidence type="ECO:0000256" key="7">
    <source>
        <dbReference type="ARBA" id="ARBA00022989"/>
    </source>
</evidence>
<evidence type="ECO:0000256" key="3">
    <source>
        <dbReference type="ARBA" id="ARBA00022475"/>
    </source>
</evidence>
<feature type="region of interest" description="Disordered" evidence="9">
    <location>
        <begin position="168"/>
        <end position="198"/>
    </location>
</feature>
<dbReference type="SUPFAM" id="SSF50156">
    <property type="entry name" value="PDZ domain-like"/>
    <property type="match status" value="1"/>
</dbReference>
<feature type="compositionally biased region" description="Pro residues" evidence="9">
    <location>
        <begin position="175"/>
        <end position="193"/>
    </location>
</feature>
<evidence type="ECO:0000256" key="9">
    <source>
        <dbReference type="SAM" id="MobiDB-lite"/>
    </source>
</evidence>
<dbReference type="Proteomes" id="UP000035287">
    <property type="component" value="Chromosome"/>
</dbReference>
<evidence type="ECO:0000256" key="1">
    <source>
        <dbReference type="ARBA" id="ARBA00004533"/>
    </source>
</evidence>
<dbReference type="InterPro" id="IPR001478">
    <property type="entry name" value="PDZ"/>
</dbReference>
<dbReference type="Gene3D" id="2.30.30.830">
    <property type="match status" value="1"/>
</dbReference>
<dbReference type="Gene3D" id="2.30.42.10">
    <property type="match status" value="1"/>
</dbReference>
<comment type="subcellular location">
    <subcellularLocation>
        <location evidence="1">Cell inner membrane</location>
    </subcellularLocation>
</comment>
<protein>
    <submittedName>
        <fullName evidence="11">Uncharacterized protein</fullName>
    </submittedName>
</protein>
<evidence type="ECO:0000313" key="12">
    <source>
        <dbReference type="Proteomes" id="UP000035287"/>
    </source>
</evidence>
<evidence type="ECO:0000256" key="4">
    <source>
        <dbReference type="ARBA" id="ARBA00022519"/>
    </source>
</evidence>
<accession>A0A0G3XKQ8</accession>
<sequence length="282" mass="28986">MRFVRASASGRRLTVPGLHDVVWWLLAAGIVVAGAQLFWMIVTPVSPLGDWKPTRVRLMNDSARSALMTGFDPFNREVVIVSVDQPNAVAVVTDLPLTLFGIRMNPASGGGTAIVAGSDGEQGVYRIGEEVMDGVTLSAVAFDHVTLSRGGGAELLYLDQSKPAPTVAPTTVNPVAPPPPVVPPPPAAPPPPSSEVSASALQQGIAFAAGDGGIMLNAKGDGAAFRRAGLRSGDVLTAVNGRAVSGAGDLSRVAGQLSPGSSVTMTVKRNGRDVPVRITVSQ</sequence>
<keyword evidence="5 10" id="KW-0812">Transmembrane</keyword>
<dbReference type="PATRIC" id="fig|1348774.3.peg.2716"/>
<dbReference type="GO" id="GO:0005886">
    <property type="term" value="C:plasma membrane"/>
    <property type="evidence" value="ECO:0007669"/>
    <property type="project" value="UniProtKB-SubCell"/>
</dbReference>
<evidence type="ECO:0000256" key="2">
    <source>
        <dbReference type="ARBA" id="ARBA00022448"/>
    </source>
</evidence>
<evidence type="ECO:0000256" key="10">
    <source>
        <dbReference type="SAM" id="Phobius"/>
    </source>
</evidence>
<reference evidence="11 12" key="1">
    <citation type="submission" date="2015-06" db="EMBL/GenBank/DDBJ databases">
        <authorList>
            <person name="Zeng Y."/>
            <person name="Huang Y."/>
        </authorList>
    </citation>
    <scope>NUCLEOTIDE SEQUENCE [LARGE SCALE GENOMIC DNA]</scope>
    <source>
        <strain evidence="11 12">PQ-2</strain>
    </source>
</reference>
<keyword evidence="6" id="KW-0653">Protein transport</keyword>
<keyword evidence="3" id="KW-1003">Cell membrane</keyword>
<dbReference type="GO" id="GO:0015031">
    <property type="term" value="P:protein transport"/>
    <property type="evidence" value="ECO:0007669"/>
    <property type="project" value="UniProtKB-KW"/>
</dbReference>
<dbReference type="RefSeq" id="WP_047824060.1">
    <property type="nucleotide sequence ID" value="NZ_CP011770.1"/>
</dbReference>
<dbReference type="AlphaFoldDB" id="A0A0G3XKQ8"/>
<evidence type="ECO:0000256" key="6">
    <source>
        <dbReference type="ARBA" id="ARBA00022927"/>
    </source>
</evidence>
<keyword evidence="4" id="KW-0997">Cell inner membrane</keyword>
<organism evidence="11 12">
    <name type="scientific">Croceicoccus naphthovorans</name>
    <dbReference type="NCBI Taxonomy" id="1348774"/>
    <lineage>
        <taxon>Bacteria</taxon>
        <taxon>Pseudomonadati</taxon>
        <taxon>Pseudomonadota</taxon>
        <taxon>Alphaproteobacteria</taxon>
        <taxon>Sphingomonadales</taxon>
        <taxon>Erythrobacteraceae</taxon>
        <taxon>Croceicoccus</taxon>
    </lineage>
</organism>
<evidence type="ECO:0000313" key="11">
    <source>
        <dbReference type="EMBL" id="AKM11822.1"/>
    </source>
</evidence>
<dbReference type="InterPro" id="IPR036034">
    <property type="entry name" value="PDZ_sf"/>
</dbReference>
<dbReference type="Pfam" id="PF13180">
    <property type="entry name" value="PDZ_2"/>
    <property type="match status" value="1"/>
</dbReference>